<dbReference type="PANTHER" id="PTHR30591:SF1">
    <property type="entry name" value="RECBCD ENZYME SUBUNIT RECC"/>
    <property type="match status" value="1"/>
</dbReference>
<keyword evidence="2" id="KW-0547">Nucleotide-binding</keyword>
<keyword evidence="7" id="KW-0067">ATP-binding</keyword>
<keyword evidence="1" id="KW-0540">Nuclease</keyword>
<sequence length="904" mass="100589">MTLDALSAHTETVPPAAALEEAAQRLIAQHADALPDLSGLIVLLPSLHAVAPFARALAQAAGRSTLILPRLTTLPQLAAQMPLLQPTTSELERQGLLYGALRERGWLREQDRWSMARALMSLFDELTLHRVALPEDEADFARRLAAAYGAREGPSLRFEARLVHSLWQVHNAVLADRPDATAAYVLRLSRLAREAPAPLYAVGLGQLAPVEVECLLRYAERQPVRVFAPALLEASKDPVQEVLAAAWMAGPDTLGERALRLRERHPASPLANRLRLSAAHGLEQAAQLAEHKLRRWLAEGRQSIAIVAQDRLAARRLRALLERCDILVSDETGWTLSTAAAASVVMRWLDLMASDFHHRELLDFLKSPLIFSDVPAPARREAVYELERLIRSRNLVSRLAHYRIAARETGSTSLALLDRLEAARRLWPREAKPLADWFATLRQTLDGLGITQALRADLAGAQLFALLATLEEDAQKTPGRFHLAEWRRLLDEALEATTFRDASIDSPVVFTHLAATRLRRFDGVILLGAGAEELPSRPEGSPFFNEAVRAELMLPTRRQTLESQRKDLAGLLSGANEVLAIWQSEKDGETHLPSPWFDVLATLHEMAWGDDLALREELRPISPPRSGATPRPAPRLAPAQVPTRISASGYNSLLACPYQYFARHVLGLNEEDEVTVEMEKQDFGQVVHRILARFHARHPVITRLGEEEAERILRAITEEVFAPLLAQNYLNHAWKLAWEAVLPDYLAWQRSREQNDWRVAGQEIARRRRLALDDGTAVELVGTLDRLDRADDRLAVLDYKTGDPSRLRKRLKDAGEDVQLPVYALLAGEQVAEAAYIVLAKEGPTLVPFARDIASEAALVEARLVNILGNLRAGAPLPAHGREESCRHCEMAGLCRRAFWETLP</sequence>
<evidence type="ECO:0000256" key="5">
    <source>
        <dbReference type="ARBA" id="ARBA00022806"/>
    </source>
</evidence>
<keyword evidence="9" id="KW-0234">DNA repair</keyword>
<name>A0ABV0EI39_9BURK</name>
<evidence type="ECO:0000259" key="10">
    <source>
        <dbReference type="Pfam" id="PF12705"/>
    </source>
</evidence>
<dbReference type="Gene3D" id="3.90.320.10">
    <property type="match status" value="1"/>
</dbReference>
<evidence type="ECO:0000313" key="12">
    <source>
        <dbReference type="Proteomes" id="UP001482231"/>
    </source>
</evidence>
<gene>
    <name evidence="11" type="ORF">V6E02_09100</name>
</gene>
<evidence type="ECO:0000256" key="8">
    <source>
        <dbReference type="ARBA" id="ARBA00023125"/>
    </source>
</evidence>
<dbReference type="SUPFAM" id="SSF52980">
    <property type="entry name" value="Restriction endonuclease-like"/>
    <property type="match status" value="1"/>
</dbReference>
<reference evidence="11 12" key="1">
    <citation type="submission" date="2024-02" db="EMBL/GenBank/DDBJ databases">
        <title>New thermophilic sulfur-oxidizing bacteria from a hot springs of the Uzon caldera (Kamchatka, Russia).</title>
        <authorList>
            <person name="Dukat A.M."/>
            <person name="Elcheninov A.G."/>
            <person name="Frolov E.N."/>
        </authorList>
    </citation>
    <scope>NUCLEOTIDE SEQUENCE [LARGE SCALE GENOMIC DNA]</scope>
    <source>
        <strain evidence="11 12">AK1</strain>
    </source>
</reference>
<dbReference type="RefSeq" id="WP_347308476.1">
    <property type="nucleotide sequence ID" value="NZ_JBAJEX010000006.1"/>
</dbReference>
<accession>A0ABV0EI39</accession>
<keyword evidence="5" id="KW-0347">Helicase</keyword>
<evidence type="ECO:0000256" key="4">
    <source>
        <dbReference type="ARBA" id="ARBA00022801"/>
    </source>
</evidence>
<organism evidence="11 12">
    <name type="scientific">Thiobacter aerophilum</name>
    <dbReference type="NCBI Taxonomy" id="3121275"/>
    <lineage>
        <taxon>Bacteria</taxon>
        <taxon>Pseudomonadati</taxon>
        <taxon>Pseudomonadota</taxon>
        <taxon>Betaproteobacteria</taxon>
        <taxon>Burkholderiales</taxon>
        <taxon>Thiobacteraceae</taxon>
        <taxon>Thiobacter</taxon>
    </lineage>
</organism>
<evidence type="ECO:0000256" key="6">
    <source>
        <dbReference type="ARBA" id="ARBA00022839"/>
    </source>
</evidence>
<dbReference type="PANTHER" id="PTHR30591">
    <property type="entry name" value="RECBCD ENZYME SUBUNIT RECC"/>
    <property type="match status" value="1"/>
</dbReference>
<dbReference type="Proteomes" id="UP001482231">
    <property type="component" value="Unassembled WGS sequence"/>
</dbReference>
<dbReference type="Pfam" id="PF12705">
    <property type="entry name" value="PDDEXK_1"/>
    <property type="match status" value="1"/>
</dbReference>
<keyword evidence="3" id="KW-0227">DNA damage</keyword>
<keyword evidence="4" id="KW-0378">Hydrolase</keyword>
<protein>
    <submittedName>
        <fullName evidence="11">PD-(D/E)XK nuclease family protein</fullName>
    </submittedName>
</protein>
<feature type="domain" description="PD-(D/E)XK endonuclease-like" evidence="10">
    <location>
        <begin position="644"/>
        <end position="896"/>
    </location>
</feature>
<dbReference type="SUPFAM" id="SSF52540">
    <property type="entry name" value="P-loop containing nucleoside triphosphate hydrolases"/>
    <property type="match status" value="1"/>
</dbReference>
<evidence type="ECO:0000256" key="9">
    <source>
        <dbReference type="ARBA" id="ARBA00023204"/>
    </source>
</evidence>
<evidence type="ECO:0000256" key="3">
    <source>
        <dbReference type="ARBA" id="ARBA00022763"/>
    </source>
</evidence>
<dbReference type="InterPro" id="IPR011335">
    <property type="entry name" value="Restrct_endonuc-II-like"/>
</dbReference>
<comment type="caution">
    <text evidence="11">The sequence shown here is derived from an EMBL/GenBank/DDBJ whole genome shotgun (WGS) entry which is preliminary data.</text>
</comment>
<evidence type="ECO:0000256" key="7">
    <source>
        <dbReference type="ARBA" id="ARBA00022840"/>
    </source>
</evidence>
<evidence type="ECO:0000313" key="11">
    <source>
        <dbReference type="EMBL" id="MEO1767368.1"/>
    </source>
</evidence>
<dbReference type="EMBL" id="JBAJEX010000006">
    <property type="protein sequence ID" value="MEO1767368.1"/>
    <property type="molecule type" value="Genomic_DNA"/>
</dbReference>
<keyword evidence="6" id="KW-0269">Exonuclease</keyword>
<dbReference type="InterPro" id="IPR027417">
    <property type="entry name" value="P-loop_NTPase"/>
</dbReference>
<keyword evidence="12" id="KW-1185">Reference proteome</keyword>
<evidence type="ECO:0000256" key="1">
    <source>
        <dbReference type="ARBA" id="ARBA00022722"/>
    </source>
</evidence>
<evidence type="ECO:0000256" key="2">
    <source>
        <dbReference type="ARBA" id="ARBA00022741"/>
    </source>
</evidence>
<dbReference type="InterPro" id="IPR038726">
    <property type="entry name" value="PDDEXK_AddAB-type"/>
</dbReference>
<keyword evidence="8" id="KW-0238">DNA-binding</keyword>
<proteinExistence type="predicted"/>
<dbReference type="InterPro" id="IPR011604">
    <property type="entry name" value="PDDEXK-like_dom_sf"/>
</dbReference>